<comment type="caution">
    <text evidence="2">The sequence shown here is derived from an EMBL/GenBank/DDBJ whole genome shotgun (WGS) entry which is preliminary data.</text>
</comment>
<evidence type="ECO:0000313" key="3">
    <source>
        <dbReference type="Proteomes" id="UP000036947"/>
    </source>
</evidence>
<feature type="compositionally biased region" description="Basic and acidic residues" evidence="1">
    <location>
        <begin position="148"/>
        <end position="185"/>
    </location>
</feature>
<keyword evidence="3" id="KW-1185">Reference proteome</keyword>
<protein>
    <submittedName>
        <fullName evidence="2">Uncharacterized protein</fullName>
    </submittedName>
</protein>
<gene>
    <name evidence="2" type="ORF">TOPH_02153</name>
</gene>
<reference evidence="2 3" key="1">
    <citation type="journal article" date="2015" name="BMC Genomics">
        <title>The genome of the truffle-parasite Tolypocladium ophioglossoides and the evolution of antifungal peptaibiotics.</title>
        <authorList>
            <person name="Quandt C.A."/>
            <person name="Bushley K.E."/>
            <person name="Spatafora J.W."/>
        </authorList>
    </citation>
    <scope>NUCLEOTIDE SEQUENCE [LARGE SCALE GENOMIC DNA]</scope>
    <source>
        <strain evidence="2 3">CBS 100239</strain>
    </source>
</reference>
<dbReference type="Proteomes" id="UP000036947">
    <property type="component" value="Unassembled WGS sequence"/>
</dbReference>
<sequence length="195" mass="21018">MATPAWLTQSSHWRALSAASARLAAPSASANSVSSVGGLGLHLGQLQVGALEAGLEREDFIEVIGRLAGAAERETRASLVAPLARCVCADVRSAETGRSEGMPEGDSALPAETSRLAVTARLDRSKRIARRSEAGPRAEDDEDDEDGRFDRQVPRTRGREGEQRREEKMRREENKDTGGGKRSGEQRSSTACFEQ</sequence>
<proteinExistence type="predicted"/>
<dbReference type="EMBL" id="LFRF01000004">
    <property type="protein sequence ID" value="KND93051.1"/>
    <property type="molecule type" value="Genomic_DNA"/>
</dbReference>
<name>A0A0L0NG44_TOLOC</name>
<organism evidence="2 3">
    <name type="scientific">Tolypocladium ophioglossoides (strain CBS 100239)</name>
    <name type="common">Snaketongue truffleclub</name>
    <name type="synonym">Elaphocordyceps ophioglossoides</name>
    <dbReference type="NCBI Taxonomy" id="1163406"/>
    <lineage>
        <taxon>Eukaryota</taxon>
        <taxon>Fungi</taxon>
        <taxon>Dikarya</taxon>
        <taxon>Ascomycota</taxon>
        <taxon>Pezizomycotina</taxon>
        <taxon>Sordariomycetes</taxon>
        <taxon>Hypocreomycetidae</taxon>
        <taxon>Hypocreales</taxon>
        <taxon>Ophiocordycipitaceae</taxon>
        <taxon>Tolypocladium</taxon>
    </lineage>
</organism>
<evidence type="ECO:0000313" key="2">
    <source>
        <dbReference type="EMBL" id="KND93051.1"/>
    </source>
</evidence>
<evidence type="ECO:0000256" key="1">
    <source>
        <dbReference type="SAM" id="MobiDB-lite"/>
    </source>
</evidence>
<feature type="region of interest" description="Disordered" evidence="1">
    <location>
        <begin position="94"/>
        <end position="195"/>
    </location>
</feature>
<accession>A0A0L0NG44</accession>
<dbReference type="AlphaFoldDB" id="A0A0L0NG44"/>
<feature type="compositionally biased region" description="Basic and acidic residues" evidence="1">
    <location>
        <begin position="121"/>
        <end position="138"/>
    </location>
</feature>
<feature type="compositionally biased region" description="Polar residues" evidence="1">
    <location>
        <begin position="186"/>
        <end position="195"/>
    </location>
</feature>